<accession>A0A8E6BAC8</accession>
<dbReference type="Gene3D" id="3.20.20.150">
    <property type="entry name" value="Divalent-metal-dependent TIM barrel enzymes"/>
    <property type="match status" value="1"/>
</dbReference>
<dbReference type="InterPro" id="IPR006311">
    <property type="entry name" value="TAT_signal"/>
</dbReference>
<evidence type="ECO:0000259" key="1">
    <source>
        <dbReference type="Pfam" id="PF01261"/>
    </source>
</evidence>
<dbReference type="GO" id="GO:0016853">
    <property type="term" value="F:isomerase activity"/>
    <property type="evidence" value="ECO:0007669"/>
    <property type="project" value="UniProtKB-KW"/>
</dbReference>
<feature type="domain" description="Xylose isomerase-like TIM barrel" evidence="1">
    <location>
        <begin position="58"/>
        <end position="273"/>
    </location>
</feature>
<dbReference type="EMBL" id="CP074694">
    <property type="protein sequence ID" value="QVL34696.1"/>
    <property type="molecule type" value="Genomic_DNA"/>
</dbReference>
<dbReference type="KEGG" id="tsph:KIH39_12545"/>
<evidence type="ECO:0000313" key="2">
    <source>
        <dbReference type="EMBL" id="QVL34696.1"/>
    </source>
</evidence>
<keyword evidence="2" id="KW-0413">Isomerase</keyword>
<gene>
    <name evidence="2" type="ORF">KIH39_12545</name>
</gene>
<dbReference type="AlphaFoldDB" id="A0A8E6BAC8"/>
<protein>
    <submittedName>
        <fullName evidence="2">Sugar phosphate isomerase/epimerase</fullName>
    </submittedName>
</protein>
<dbReference type="SUPFAM" id="SSF51658">
    <property type="entry name" value="Xylose isomerase-like"/>
    <property type="match status" value="1"/>
</dbReference>
<evidence type="ECO:0000313" key="3">
    <source>
        <dbReference type="Proteomes" id="UP000676194"/>
    </source>
</evidence>
<dbReference type="InterPro" id="IPR050312">
    <property type="entry name" value="IolE/XylAMocC-like"/>
</dbReference>
<dbReference type="PROSITE" id="PS51318">
    <property type="entry name" value="TAT"/>
    <property type="match status" value="1"/>
</dbReference>
<dbReference type="Proteomes" id="UP000676194">
    <property type="component" value="Chromosome"/>
</dbReference>
<dbReference type="Pfam" id="PF01261">
    <property type="entry name" value="AP_endonuc_2"/>
    <property type="match status" value="1"/>
</dbReference>
<reference evidence="2" key="1">
    <citation type="submission" date="2021-05" db="EMBL/GenBank/DDBJ databases">
        <title>Complete genome sequence of the cellulolytic planctomycete Telmatocola sphagniphila SP2T and characterization of the first cellulase from planctomycetes.</title>
        <authorList>
            <person name="Rakitin A.L."/>
            <person name="Beletsky A.V."/>
            <person name="Naumoff D.G."/>
            <person name="Kulichevskaya I.S."/>
            <person name="Mardanov A.V."/>
            <person name="Ravin N.V."/>
            <person name="Dedysh S.N."/>
        </authorList>
    </citation>
    <scope>NUCLEOTIDE SEQUENCE</scope>
    <source>
        <strain evidence="2">SP2T</strain>
    </source>
</reference>
<dbReference type="InterPro" id="IPR013022">
    <property type="entry name" value="Xyl_isomerase-like_TIM-brl"/>
</dbReference>
<sequence>MATFPRRQFLAGSAALAGGSLLPHPARSEEPASPPALFKLGMVTYNVAANWDLPTILKVCKNVGIAAVECRTTHKHGVEPSLTALERLTVKKQFADSGIVFWGCGSVCEFHSDKESVVQKNIEDCKNFLKLVADIGGHGVKVRPNGLRKDIPAEKTLEQIGKALIPCGKAAGDLGLEIWVEVHGKDTQEPVNIKKIMEFCNLSNVGVTWNSNATDIKNASISASFDLLKPWIKSCHINEIYNDSLGKYPYRELFRKFREMKYDRYTMIEVARTPVDVASGEDMLRYYKALWTELVRA</sequence>
<name>A0A8E6BAC8_9BACT</name>
<dbReference type="InterPro" id="IPR036237">
    <property type="entry name" value="Xyl_isomerase-like_sf"/>
</dbReference>
<dbReference type="RefSeq" id="WP_213499933.1">
    <property type="nucleotide sequence ID" value="NZ_CP074694.1"/>
</dbReference>
<dbReference type="PANTHER" id="PTHR12110">
    <property type="entry name" value="HYDROXYPYRUVATE ISOMERASE"/>
    <property type="match status" value="1"/>
</dbReference>
<organism evidence="2 3">
    <name type="scientific">Telmatocola sphagniphila</name>
    <dbReference type="NCBI Taxonomy" id="1123043"/>
    <lineage>
        <taxon>Bacteria</taxon>
        <taxon>Pseudomonadati</taxon>
        <taxon>Planctomycetota</taxon>
        <taxon>Planctomycetia</taxon>
        <taxon>Gemmatales</taxon>
        <taxon>Gemmataceae</taxon>
    </lineage>
</organism>
<dbReference type="PANTHER" id="PTHR12110:SF53">
    <property type="entry name" value="BLR5974 PROTEIN"/>
    <property type="match status" value="1"/>
</dbReference>
<proteinExistence type="predicted"/>
<keyword evidence="3" id="KW-1185">Reference proteome</keyword>